<name>A0ABZ0W5I4_9BACT</name>
<gene>
    <name evidence="2" type="ORF">U0035_14010</name>
</gene>
<dbReference type="RefSeq" id="WP_162817816.1">
    <property type="nucleotide sequence ID" value="NZ_CP139960.1"/>
</dbReference>
<dbReference type="Proteomes" id="UP001325680">
    <property type="component" value="Chromosome"/>
</dbReference>
<evidence type="ECO:0000313" key="3">
    <source>
        <dbReference type="Proteomes" id="UP001325680"/>
    </source>
</evidence>
<dbReference type="EMBL" id="CP139960">
    <property type="protein sequence ID" value="WQD36782.1"/>
    <property type="molecule type" value="Genomic_DNA"/>
</dbReference>
<proteinExistence type="predicted"/>
<feature type="region of interest" description="Disordered" evidence="1">
    <location>
        <begin position="87"/>
        <end position="113"/>
    </location>
</feature>
<evidence type="ECO:0000256" key="1">
    <source>
        <dbReference type="SAM" id="MobiDB-lite"/>
    </source>
</evidence>
<sequence length="113" mass="12107">MPVIAVIFVLGTLIAFTPADHISSNKKLVDYHWFEVAPGEGNHDDYINSELSDYLGYGPTAPAGSCDGAGNNCIVGFTQDQVESASGSDYQLKIDSENPTQELAQVGDERTNP</sequence>
<accession>A0ABZ0W5I4</accession>
<protein>
    <submittedName>
        <fullName evidence="2">Uncharacterized protein</fullName>
    </submittedName>
</protein>
<evidence type="ECO:0000313" key="2">
    <source>
        <dbReference type="EMBL" id="WQD36782.1"/>
    </source>
</evidence>
<keyword evidence="3" id="KW-1185">Reference proteome</keyword>
<reference evidence="2 3" key="1">
    <citation type="submission" date="2023-12" db="EMBL/GenBank/DDBJ databases">
        <title>Genome sequencing and assembly of bacterial species from a model synthetic community.</title>
        <authorList>
            <person name="Hogle S.L."/>
        </authorList>
    </citation>
    <scope>NUCLEOTIDE SEQUENCE [LARGE SCALE GENOMIC DNA]</scope>
    <source>
        <strain evidence="2 3">HAMBI_3031</strain>
    </source>
</reference>
<organism evidence="2 3">
    <name type="scientific">Niabella yanshanensis</name>
    <dbReference type="NCBI Taxonomy" id="577386"/>
    <lineage>
        <taxon>Bacteria</taxon>
        <taxon>Pseudomonadati</taxon>
        <taxon>Bacteroidota</taxon>
        <taxon>Chitinophagia</taxon>
        <taxon>Chitinophagales</taxon>
        <taxon>Chitinophagaceae</taxon>
        <taxon>Niabella</taxon>
    </lineage>
</organism>